<dbReference type="GO" id="GO:0003824">
    <property type="term" value="F:catalytic activity"/>
    <property type="evidence" value="ECO:0007669"/>
    <property type="project" value="InterPro"/>
</dbReference>
<dbReference type="Proteomes" id="UP000011131">
    <property type="component" value="Chromosome"/>
</dbReference>
<dbReference type="PANTHER" id="PTHR37494:SF1">
    <property type="entry name" value="STAPHYLOCOCCUS AUREUS SURFACE PROTEIN A"/>
    <property type="match status" value="1"/>
</dbReference>
<keyword evidence="4" id="KW-1185">Reference proteome</keyword>
<dbReference type="Gene3D" id="2.60.40.10">
    <property type="entry name" value="Immunoglobulins"/>
    <property type="match status" value="2"/>
</dbReference>
<dbReference type="PATRIC" id="fig|1278073.3.peg.7400"/>
<dbReference type="InterPro" id="IPR036691">
    <property type="entry name" value="Endo/exonu/phosph_ase_sf"/>
</dbReference>
<dbReference type="SUPFAM" id="SSF49313">
    <property type="entry name" value="Cadherin-like"/>
    <property type="match status" value="2"/>
</dbReference>
<dbReference type="HOGENOM" id="CLU_551883_0_0_7"/>
<keyword evidence="3" id="KW-0449">Lipoprotein</keyword>
<feature type="domain" description="Endonuclease/exonuclease/phosphatase" evidence="2">
    <location>
        <begin position="222"/>
        <end position="476"/>
    </location>
</feature>
<evidence type="ECO:0000259" key="2">
    <source>
        <dbReference type="Pfam" id="PF03372"/>
    </source>
</evidence>
<evidence type="ECO:0000313" key="3">
    <source>
        <dbReference type="EMBL" id="AGC48555.1"/>
    </source>
</evidence>
<accession>L7UKY2</accession>
<dbReference type="GO" id="GO:0005509">
    <property type="term" value="F:calcium ion binding"/>
    <property type="evidence" value="ECO:0007669"/>
    <property type="project" value="InterPro"/>
</dbReference>
<name>L7UKY2_MYXSD</name>
<evidence type="ECO:0000256" key="1">
    <source>
        <dbReference type="SAM" id="SignalP"/>
    </source>
</evidence>
<reference evidence="3 4" key="1">
    <citation type="journal article" date="2013" name="Genome Announc.">
        <title>Complete genome sequence of Myxococcus stipitatus strain DSM 14675, a fruiting myxobacterium.</title>
        <authorList>
            <person name="Huntley S."/>
            <person name="Kneip S."/>
            <person name="Treuner-Lange A."/>
            <person name="Sogaard-Andersen L."/>
        </authorList>
    </citation>
    <scope>NUCLEOTIDE SEQUENCE [LARGE SCALE GENOMIC DNA]</scope>
    <source>
        <strain evidence="4">DSM 14675 / JCM 12634 / Mx s8</strain>
    </source>
</reference>
<dbReference type="PROSITE" id="PS51257">
    <property type="entry name" value="PROKAR_LIPOPROTEIN"/>
    <property type="match status" value="1"/>
</dbReference>
<gene>
    <name evidence="3" type="ordered locus">MYSTI_07283</name>
</gene>
<proteinExistence type="predicted"/>
<evidence type="ECO:0000313" key="4">
    <source>
        <dbReference type="Proteomes" id="UP000011131"/>
    </source>
</evidence>
<dbReference type="PANTHER" id="PTHR37494">
    <property type="entry name" value="HEMAGGLUTININ"/>
    <property type="match status" value="1"/>
</dbReference>
<protein>
    <submittedName>
        <fullName evidence="3">Putative lipoprotein</fullName>
    </submittedName>
</protein>
<keyword evidence="1" id="KW-0732">Signal</keyword>
<dbReference type="InterPro" id="IPR013783">
    <property type="entry name" value="Ig-like_fold"/>
</dbReference>
<dbReference type="RefSeq" id="WP_015352809.1">
    <property type="nucleotide sequence ID" value="NC_020126.1"/>
</dbReference>
<dbReference type="eggNOG" id="COG2374">
    <property type="taxonomic scope" value="Bacteria"/>
</dbReference>
<feature type="signal peptide" evidence="1">
    <location>
        <begin position="1"/>
        <end position="25"/>
    </location>
</feature>
<dbReference type="InterPro" id="IPR005135">
    <property type="entry name" value="Endo/exonuclease/phosphatase"/>
</dbReference>
<dbReference type="Gene3D" id="3.60.10.10">
    <property type="entry name" value="Endonuclease/exonuclease/phosphatase"/>
    <property type="match status" value="1"/>
</dbReference>
<dbReference type="KEGG" id="msd:MYSTI_07283"/>
<dbReference type="GO" id="GO:0016020">
    <property type="term" value="C:membrane"/>
    <property type="evidence" value="ECO:0007669"/>
    <property type="project" value="InterPro"/>
</dbReference>
<dbReference type="InterPro" id="IPR015919">
    <property type="entry name" value="Cadherin-like_sf"/>
</dbReference>
<dbReference type="OrthoDB" id="5500612at2"/>
<dbReference type="Pfam" id="PF05345">
    <property type="entry name" value="He_PIG"/>
    <property type="match status" value="2"/>
</dbReference>
<dbReference type="SUPFAM" id="SSF56219">
    <property type="entry name" value="DNase I-like"/>
    <property type="match status" value="1"/>
</dbReference>
<organism evidence="3 4">
    <name type="scientific">Myxococcus stipitatus (strain DSM 14675 / JCM 12634 / Mx s8)</name>
    <dbReference type="NCBI Taxonomy" id="1278073"/>
    <lineage>
        <taxon>Bacteria</taxon>
        <taxon>Pseudomonadati</taxon>
        <taxon>Myxococcota</taxon>
        <taxon>Myxococcia</taxon>
        <taxon>Myxococcales</taxon>
        <taxon>Cystobacterineae</taxon>
        <taxon>Myxococcaceae</taxon>
        <taxon>Myxococcus</taxon>
    </lineage>
</organism>
<dbReference type="Pfam" id="PF03372">
    <property type="entry name" value="Exo_endo_phos"/>
    <property type="match status" value="1"/>
</dbReference>
<sequence>MSIIRVAATFVVLSLLSACSGSNHEDPSGGPKLPTAELVDTTVGATYEVVLTATGGTAPYFYSMNEDPPPGFSFYSADGKLTGPASASGQYAVKVTVRDAEKTQDTRTYNLKVWPAPVLSSVVPPNAQTGGNYSHLFSITGGRPPLVFSVAEGALPAGLTLSQEGELSGVARQTGTSIFTVSAQDASGVKVTARFSMEVKQGTGTPDSGPNPSGSFPLSVGNWNIEFFGDPGAGPTDDTLQRNNVATVINSTDVDLWGLAEVVSTTEFNTLKSQLPGYDGFLANDARVTSGTGYYDTDEQKVGVLYKSGVVEVLQARLILTQYNYEFGTRPPLRVDLRIKRGTATVDMTLVVLHMKAMATSADYTRRRDAGQQLKAYLDTNLPTQRVMVVGDWNDDLDTSIVSGYDTPYRNFLNDPARYGFITHSLTMAGETSTVSYRNFIDHQLASNEMQAHYVPGSAASLRPTVTNYGKSTSDHYPIISRYDLGQVDPPNLAPPAPDTLGLQGEAAGFTIH</sequence>
<dbReference type="AlphaFoldDB" id="L7UKY2"/>
<dbReference type="EMBL" id="CP004025">
    <property type="protein sequence ID" value="AGC48555.1"/>
    <property type="molecule type" value="Genomic_DNA"/>
</dbReference>
<feature type="chain" id="PRO_5003983721" evidence="1">
    <location>
        <begin position="26"/>
        <end position="513"/>
    </location>
</feature>
<dbReference type="STRING" id="1278073.MYSTI_07283"/>